<proteinExistence type="predicted"/>
<dbReference type="EMBL" id="CP012700">
    <property type="protein sequence ID" value="ALH81882.1"/>
    <property type="molecule type" value="Genomic_DNA"/>
</dbReference>
<sequence length="71" mass="8278">MLARGAAKAHLAIIRSPGDKIMKDELWMRSWNEGHPQFSADLHRGLMRLRTAFRRLGEWAALPRARRRSRV</sequence>
<evidence type="ECO:0000313" key="1">
    <source>
        <dbReference type="EMBL" id="ALH81882.1"/>
    </source>
</evidence>
<dbReference type="Proteomes" id="UP000058074">
    <property type="component" value="Chromosome"/>
</dbReference>
<dbReference type="KEGG" id="smag:AN936_16415"/>
<accession>A0A0N9UZT0</accession>
<protein>
    <submittedName>
        <fullName evidence="1">Uncharacterized protein</fullName>
    </submittedName>
</protein>
<dbReference type="AlphaFoldDB" id="A0A0N9UZT0"/>
<dbReference type="PATRIC" id="fig|33050.5.peg.3403"/>
<name>A0A0N9UZT0_SPHMC</name>
<gene>
    <name evidence="1" type="ORF">AN936_16415</name>
</gene>
<reference evidence="1 2" key="1">
    <citation type="journal article" date="2015" name="Genome Announc.">
        <title>Complete Genome Sequence of Polypropylene Glycol- and Polyethylene Glycol-Degrading Sphingopyxis macrogoltabida Strain EY-1.</title>
        <authorList>
            <person name="Ohtsubo Y."/>
            <person name="Nagata Y."/>
            <person name="Numata M."/>
            <person name="Tsuchikane K."/>
            <person name="Hosoyama A."/>
            <person name="Yamazoe A."/>
            <person name="Tsuda M."/>
            <person name="Fujita N."/>
            <person name="Kawai F."/>
        </authorList>
    </citation>
    <scope>NUCLEOTIDE SEQUENCE [LARGE SCALE GENOMIC DNA]</scope>
    <source>
        <strain evidence="1 2">EY-1</strain>
    </source>
</reference>
<evidence type="ECO:0000313" key="2">
    <source>
        <dbReference type="Proteomes" id="UP000058074"/>
    </source>
</evidence>
<organism evidence="1 2">
    <name type="scientific">Sphingopyxis macrogoltabida</name>
    <name type="common">Sphingomonas macrogoltabidus</name>
    <dbReference type="NCBI Taxonomy" id="33050"/>
    <lineage>
        <taxon>Bacteria</taxon>
        <taxon>Pseudomonadati</taxon>
        <taxon>Pseudomonadota</taxon>
        <taxon>Alphaproteobacteria</taxon>
        <taxon>Sphingomonadales</taxon>
        <taxon>Sphingomonadaceae</taxon>
        <taxon>Sphingopyxis</taxon>
    </lineage>
</organism>